<dbReference type="SUPFAM" id="SSF50156">
    <property type="entry name" value="PDZ domain-like"/>
    <property type="match status" value="1"/>
</dbReference>
<dbReference type="Proteomes" id="UP000557772">
    <property type="component" value="Unassembled WGS sequence"/>
</dbReference>
<dbReference type="InterPro" id="IPR051201">
    <property type="entry name" value="Chloro_Bact_Ser_Proteases"/>
</dbReference>
<keyword evidence="2" id="KW-0645">Protease</keyword>
<evidence type="ECO:0000256" key="4">
    <source>
        <dbReference type="SAM" id="MobiDB-lite"/>
    </source>
</evidence>
<dbReference type="GO" id="GO:0006508">
    <property type="term" value="P:proteolysis"/>
    <property type="evidence" value="ECO:0007669"/>
    <property type="project" value="UniProtKB-KW"/>
</dbReference>
<organism evidence="7 8">
    <name type="scientific">Flexivirga aerilata</name>
    <dbReference type="NCBI Taxonomy" id="1656889"/>
    <lineage>
        <taxon>Bacteria</taxon>
        <taxon>Bacillati</taxon>
        <taxon>Actinomycetota</taxon>
        <taxon>Actinomycetes</taxon>
        <taxon>Micrococcales</taxon>
        <taxon>Dermacoccaceae</taxon>
        <taxon>Flexivirga</taxon>
    </lineage>
</organism>
<reference evidence="7 8" key="1">
    <citation type="submission" date="2020-05" db="EMBL/GenBank/DDBJ databases">
        <title>Flexivirga sp. ID2601S isolated from air conditioner.</title>
        <authorList>
            <person name="Kim D.H."/>
        </authorList>
    </citation>
    <scope>NUCLEOTIDE SEQUENCE [LARGE SCALE GENOMIC DNA]</scope>
    <source>
        <strain evidence="7 8">ID2601S</strain>
    </source>
</reference>
<dbReference type="InterPro" id="IPR043504">
    <property type="entry name" value="Peptidase_S1_PA_chymotrypsin"/>
</dbReference>
<accession>A0A849AH70</accession>
<evidence type="ECO:0000313" key="8">
    <source>
        <dbReference type="Proteomes" id="UP000557772"/>
    </source>
</evidence>
<dbReference type="PROSITE" id="PS50106">
    <property type="entry name" value="PDZ"/>
    <property type="match status" value="1"/>
</dbReference>
<dbReference type="InterPro" id="IPR009003">
    <property type="entry name" value="Peptidase_S1_PA"/>
</dbReference>
<feature type="region of interest" description="Disordered" evidence="4">
    <location>
        <begin position="330"/>
        <end position="363"/>
    </location>
</feature>
<evidence type="ECO:0000313" key="7">
    <source>
        <dbReference type="EMBL" id="NNG37780.1"/>
    </source>
</evidence>
<comment type="caution">
    <text evidence="7">The sequence shown here is derived from an EMBL/GenBank/DDBJ whole genome shotgun (WGS) entry which is preliminary data.</text>
</comment>
<dbReference type="Pfam" id="PF13365">
    <property type="entry name" value="Trypsin_2"/>
    <property type="match status" value="1"/>
</dbReference>
<keyword evidence="5" id="KW-1133">Transmembrane helix</keyword>
<dbReference type="EMBL" id="JABENB010000001">
    <property type="protein sequence ID" value="NNG37780.1"/>
    <property type="molecule type" value="Genomic_DNA"/>
</dbReference>
<dbReference type="Gene3D" id="2.30.42.10">
    <property type="match status" value="1"/>
</dbReference>
<dbReference type="SMART" id="SM00228">
    <property type="entry name" value="PDZ"/>
    <property type="match status" value="1"/>
</dbReference>
<evidence type="ECO:0000256" key="2">
    <source>
        <dbReference type="ARBA" id="ARBA00022670"/>
    </source>
</evidence>
<dbReference type="Pfam" id="PF13180">
    <property type="entry name" value="PDZ_2"/>
    <property type="match status" value="1"/>
</dbReference>
<dbReference type="RefSeq" id="WP_171150981.1">
    <property type="nucleotide sequence ID" value="NZ_JABENB010000001.1"/>
</dbReference>
<evidence type="ECO:0000256" key="5">
    <source>
        <dbReference type="SAM" id="Phobius"/>
    </source>
</evidence>
<keyword evidence="5" id="KW-0472">Membrane</keyword>
<feature type="compositionally biased region" description="Low complexity" evidence="4">
    <location>
        <begin position="58"/>
        <end position="126"/>
    </location>
</feature>
<evidence type="ECO:0000256" key="1">
    <source>
        <dbReference type="ARBA" id="ARBA00010541"/>
    </source>
</evidence>
<dbReference type="InterPro" id="IPR001478">
    <property type="entry name" value="PDZ"/>
</dbReference>
<keyword evidence="3" id="KW-0378">Hydrolase</keyword>
<evidence type="ECO:0000259" key="6">
    <source>
        <dbReference type="PROSITE" id="PS50106"/>
    </source>
</evidence>
<dbReference type="GO" id="GO:0004252">
    <property type="term" value="F:serine-type endopeptidase activity"/>
    <property type="evidence" value="ECO:0007669"/>
    <property type="project" value="InterPro"/>
</dbReference>
<dbReference type="PANTHER" id="PTHR43343:SF3">
    <property type="entry name" value="PROTEASE DO-LIKE 8, CHLOROPLASTIC"/>
    <property type="match status" value="1"/>
</dbReference>
<feature type="region of interest" description="Disordered" evidence="4">
    <location>
        <begin position="1"/>
        <end position="143"/>
    </location>
</feature>
<dbReference type="PRINTS" id="PR00834">
    <property type="entry name" value="PROTEASES2C"/>
</dbReference>
<evidence type="ECO:0000256" key="3">
    <source>
        <dbReference type="ARBA" id="ARBA00022801"/>
    </source>
</evidence>
<name>A0A849AH70_9MICO</name>
<dbReference type="AlphaFoldDB" id="A0A849AH70"/>
<dbReference type="Gene3D" id="2.40.10.10">
    <property type="entry name" value="Trypsin-like serine proteases"/>
    <property type="match status" value="2"/>
</dbReference>
<dbReference type="InterPro" id="IPR001940">
    <property type="entry name" value="Peptidase_S1C"/>
</dbReference>
<sequence>MSFDQHRSDQPQDDSGRRADADATGAIYSGDEHTSPIPRSPEQPYDAGHRPADPFAPPQSQQPQQGAPQQSQPYGAPQPSHQSSQQQYGPQYGRPYEPGPQQTYGQPGQHGAAFGAAQHPQQAGPAYGQGGYGGTTTTAPRKRGRNWAAVPIAAILAAALASGGTYALTQDDNGGSTATGGNTTVVNANPADFADAGSVNWSATASKVTPSVVSITVQSGSSGDQGSGVILDKAGNIVTNNHVVTGSGSKPTVLVTLSDNKTYQAKVVGTDPSTDLAVIKLQDPPSNLKPISMSTKKLVVGQPAMAVGNPLGLAGTVTTGIVSALNRPVTTQAASPEGSGGNGNPFGGDSGGSGGQSSRSTTVTTNAIQTSAAINPGNSGGALVNGSGELIGINSSIATLGQSSASSQSGNIGIGFAIPVPVVQNITSQLIKSGKAKHAQLGVQVSTQTSTVKVGDAIVQAAKVVKVNDGSAAAKAGIKVGDMVVQFNGNQVVSSDSLVGFVGAEKPGTKVTLTIVRDGKQQDVPVTLGEASSS</sequence>
<gene>
    <name evidence="7" type="ORF">HJ588_00630</name>
</gene>
<keyword evidence="8" id="KW-1185">Reference proteome</keyword>
<dbReference type="SUPFAM" id="SSF50494">
    <property type="entry name" value="Trypsin-like serine proteases"/>
    <property type="match status" value="1"/>
</dbReference>
<proteinExistence type="inferred from homology"/>
<feature type="domain" description="PDZ" evidence="6">
    <location>
        <begin position="427"/>
        <end position="519"/>
    </location>
</feature>
<feature type="compositionally biased region" description="Gly residues" evidence="4">
    <location>
        <begin position="338"/>
        <end position="355"/>
    </location>
</feature>
<feature type="transmembrane region" description="Helical" evidence="5">
    <location>
        <begin position="147"/>
        <end position="168"/>
    </location>
</feature>
<protein>
    <submittedName>
        <fullName evidence="7">PDZ domain-containing protein</fullName>
    </submittedName>
</protein>
<feature type="compositionally biased region" description="Basic and acidic residues" evidence="4">
    <location>
        <begin position="1"/>
        <end position="21"/>
    </location>
</feature>
<dbReference type="PANTHER" id="PTHR43343">
    <property type="entry name" value="PEPTIDASE S12"/>
    <property type="match status" value="1"/>
</dbReference>
<dbReference type="InterPro" id="IPR036034">
    <property type="entry name" value="PDZ_sf"/>
</dbReference>
<keyword evidence="5" id="KW-0812">Transmembrane</keyword>
<comment type="similarity">
    <text evidence="1">Belongs to the peptidase S1C family.</text>
</comment>